<reference evidence="16 17" key="1">
    <citation type="journal article" date="2024" name="BMC Genomics">
        <title>De novo assembly and annotation of Popillia japonica's genome with initial clues to its potential as an invasive pest.</title>
        <authorList>
            <person name="Cucini C."/>
            <person name="Boschi S."/>
            <person name="Funari R."/>
            <person name="Cardaioli E."/>
            <person name="Iannotti N."/>
            <person name="Marturano G."/>
            <person name="Paoli F."/>
            <person name="Bruttini M."/>
            <person name="Carapelli A."/>
            <person name="Frati F."/>
            <person name="Nardi F."/>
        </authorList>
    </citation>
    <scope>NUCLEOTIDE SEQUENCE [LARGE SCALE GENOMIC DNA]</scope>
    <source>
        <strain evidence="16">DMR45628</strain>
    </source>
</reference>
<feature type="binding site" description="axial binding residue" evidence="13">
    <location>
        <position position="475"/>
    </location>
    <ligand>
        <name>heme</name>
        <dbReference type="ChEBI" id="CHEBI:30413"/>
    </ligand>
    <ligandPart>
        <name>Fe</name>
        <dbReference type="ChEBI" id="CHEBI:18248"/>
    </ligandPart>
</feature>
<dbReference type="Proteomes" id="UP001458880">
    <property type="component" value="Unassembled WGS sequence"/>
</dbReference>
<dbReference type="PANTHER" id="PTHR24292:SF45">
    <property type="entry name" value="CYTOCHROME P450 6G1-RELATED"/>
    <property type="match status" value="1"/>
</dbReference>
<dbReference type="InterPro" id="IPR050476">
    <property type="entry name" value="Insect_CytP450_Detox"/>
</dbReference>
<protein>
    <submittedName>
        <fullName evidence="16">Cytochrome P450</fullName>
    </submittedName>
</protein>
<keyword evidence="10 13" id="KW-0408">Iron</keyword>
<evidence type="ECO:0000256" key="14">
    <source>
        <dbReference type="RuleBase" id="RU000461"/>
    </source>
</evidence>
<keyword evidence="17" id="KW-1185">Reference proteome</keyword>
<evidence type="ECO:0000256" key="1">
    <source>
        <dbReference type="ARBA" id="ARBA00001971"/>
    </source>
</evidence>
<dbReference type="PRINTS" id="PR00463">
    <property type="entry name" value="EP450I"/>
</dbReference>
<dbReference type="PANTHER" id="PTHR24292">
    <property type="entry name" value="CYTOCHROME P450"/>
    <property type="match status" value="1"/>
</dbReference>
<dbReference type="EMBL" id="JASPKY010000495">
    <property type="protein sequence ID" value="KAK9695005.1"/>
    <property type="molecule type" value="Genomic_DNA"/>
</dbReference>
<keyword evidence="9 14" id="KW-0560">Oxidoreductase</keyword>
<evidence type="ECO:0000256" key="13">
    <source>
        <dbReference type="PIRSR" id="PIRSR602401-1"/>
    </source>
</evidence>
<evidence type="ECO:0000313" key="17">
    <source>
        <dbReference type="Proteomes" id="UP001458880"/>
    </source>
</evidence>
<dbReference type="PRINTS" id="PR00385">
    <property type="entry name" value="P450"/>
</dbReference>
<accession>A0AAW1IY27</accession>
<evidence type="ECO:0000256" key="6">
    <source>
        <dbReference type="ARBA" id="ARBA00022723"/>
    </source>
</evidence>
<keyword evidence="12 15" id="KW-0472">Membrane</keyword>
<evidence type="ECO:0000256" key="12">
    <source>
        <dbReference type="ARBA" id="ARBA00023136"/>
    </source>
</evidence>
<dbReference type="SUPFAM" id="SSF48264">
    <property type="entry name" value="Cytochrome P450"/>
    <property type="match status" value="1"/>
</dbReference>
<evidence type="ECO:0000256" key="2">
    <source>
        <dbReference type="ARBA" id="ARBA00004174"/>
    </source>
</evidence>
<evidence type="ECO:0000256" key="3">
    <source>
        <dbReference type="ARBA" id="ARBA00004406"/>
    </source>
</evidence>
<evidence type="ECO:0000256" key="15">
    <source>
        <dbReference type="SAM" id="Phobius"/>
    </source>
</evidence>
<dbReference type="GO" id="GO:0005506">
    <property type="term" value="F:iron ion binding"/>
    <property type="evidence" value="ECO:0007669"/>
    <property type="project" value="InterPro"/>
</dbReference>
<dbReference type="GO" id="GO:0004497">
    <property type="term" value="F:monooxygenase activity"/>
    <property type="evidence" value="ECO:0007669"/>
    <property type="project" value="UniProtKB-KW"/>
</dbReference>
<dbReference type="InterPro" id="IPR002401">
    <property type="entry name" value="Cyt_P450_E_grp-I"/>
</dbReference>
<organism evidence="16 17">
    <name type="scientific">Popillia japonica</name>
    <name type="common">Japanese beetle</name>
    <dbReference type="NCBI Taxonomy" id="7064"/>
    <lineage>
        <taxon>Eukaryota</taxon>
        <taxon>Metazoa</taxon>
        <taxon>Ecdysozoa</taxon>
        <taxon>Arthropoda</taxon>
        <taxon>Hexapoda</taxon>
        <taxon>Insecta</taxon>
        <taxon>Pterygota</taxon>
        <taxon>Neoptera</taxon>
        <taxon>Endopterygota</taxon>
        <taxon>Coleoptera</taxon>
        <taxon>Polyphaga</taxon>
        <taxon>Scarabaeiformia</taxon>
        <taxon>Scarabaeidae</taxon>
        <taxon>Rutelinae</taxon>
        <taxon>Popillia</taxon>
    </lineage>
</organism>
<evidence type="ECO:0000256" key="5">
    <source>
        <dbReference type="ARBA" id="ARBA00022617"/>
    </source>
</evidence>
<keyword evidence="7" id="KW-0256">Endoplasmic reticulum</keyword>
<evidence type="ECO:0000256" key="8">
    <source>
        <dbReference type="ARBA" id="ARBA00022848"/>
    </source>
</evidence>
<evidence type="ECO:0000256" key="7">
    <source>
        <dbReference type="ARBA" id="ARBA00022824"/>
    </source>
</evidence>
<comment type="similarity">
    <text evidence="4 14">Belongs to the cytochrome P450 family.</text>
</comment>
<dbReference type="FunFam" id="1.10.630.10:FF:000042">
    <property type="entry name" value="Cytochrome P450"/>
    <property type="match status" value="1"/>
</dbReference>
<dbReference type="AlphaFoldDB" id="A0AAW1IY27"/>
<comment type="subcellular location">
    <subcellularLocation>
        <location evidence="3">Endoplasmic reticulum membrane</location>
        <topology evidence="3">Peripheral membrane protein</topology>
    </subcellularLocation>
    <subcellularLocation>
        <location evidence="2">Microsome membrane</location>
        <topology evidence="2">Peripheral membrane protein</topology>
    </subcellularLocation>
</comment>
<feature type="transmembrane region" description="Helical" evidence="15">
    <location>
        <begin position="42"/>
        <end position="61"/>
    </location>
</feature>
<keyword evidence="6 13" id="KW-0479">Metal-binding</keyword>
<name>A0AAW1IY27_POPJA</name>
<dbReference type="Pfam" id="PF00067">
    <property type="entry name" value="p450"/>
    <property type="match status" value="1"/>
</dbReference>
<evidence type="ECO:0000256" key="10">
    <source>
        <dbReference type="ARBA" id="ARBA00023004"/>
    </source>
</evidence>
<keyword evidence="15" id="KW-1133">Transmembrane helix</keyword>
<evidence type="ECO:0000256" key="4">
    <source>
        <dbReference type="ARBA" id="ARBA00010617"/>
    </source>
</evidence>
<dbReference type="GO" id="GO:0020037">
    <property type="term" value="F:heme binding"/>
    <property type="evidence" value="ECO:0007669"/>
    <property type="project" value="InterPro"/>
</dbReference>
<sequence>MALLIMKLAVVYIIRNYEIDVCEDTNIKVEASLMDFVLDFEMFGIEALVLVVFSLLLYILLRKNANYWKWRNVPFEKPWPFIGNVLDVVLLRKNMAILMGDLYSKYSNERYFGVWIFTVPHLVIRCPELLKQILVKDFVHFIDRSVQCNESVDAFSANMMFFSKDKKWKFIRTKTTSMFSSGKLKYIFPQLQLIAKNMISFISKRNNKSIYTADLAQKFSTEIICSVAFGIDAHSFQDNDTLFTKVGKDVFKPNLKNSAVSATYFCKSYLVDILRLKFVDTRIEKFLTTTFMGIIGERQSMPTKRRDLVDLMADFRNKYKLKDHEVSAQAAQFFLAGYETTSSTVTFALYEIASNQDVQDKLREEINNNLNDEEEFSYNAIMSMCYLHKVALETLRKYPVLPFLGRTCTRDYQIPNSNVIIEKGTSVFIPLTGLHWDPKHFPNPQKFDPDRFSEENIRARHPYCYLPFGEGQRACIGERIALISIKLGLAHLVKNFKLELEKGTEVPKFSANWN</sequence>
<comment type="cofactor">
    <cofactor evidence="1 13">
        <name>heme</name>
        <dbReference type="ChEBI" id="CHEBI:30413"/>
    </cofactor>
</comment>
<keyword evidence="5 13" id="KW-0349">Heme</keyword>
<gene>
    <name evidence="16" type="ORF">QE152_g33169</name>
</gene>
<proteinExistence type="inferred from homology"/>
<dbReference type="GO" id="GO:0005789">
    <property type="term" value="C:endoplasmic reticulum membrane"/>
    <property type="evidence" value="ECO:0007669"/>
    <property type="project" value="UniProtKB-SubCell"/>
</dbReference>
<dbReference type="InterPro" id="IPR001128">
    <property type="entry name" value="Cyt_P450"/>
</dbReference>
<keyword evidence="8" id="KW-0492">Microsome</keyword>
<evidence type="ECO:0000313" key="16">
    <source>
        <dbReference type="EMBL" id="KAK9695005.1"/>
    </source>
</evidence>
<dbReference type="CDD" id="cd11056">
    <property type="entry name" value="CYP6-like"/>
    <property type="match status" value="1"/>
</dbReference>
<dbReference type="InterPro" id="IPR017972">
    <property type="entry name" value="Cyt_P450_CS"/>
</dbReference>
<evidence type="ECO:0000256" key="9">
    <source>
        <dbReference type="ARBA" id="ARBA00023002"/>
    </source>
</evidence>
<dbReference type="Gene3D" id="1.10.630.10">
    <property type="entry name" value="Cytochrome P450"/>
    <property type="match status" value="1"/>
</dbReference>
<keyword evidence="11 14" id="KW-0503">Monooxygenase</keyword>
<comment type="caution">
    <text evidence="16">The sequence shown here is derived from an EMBL/GenBank/DDBJ whole genome shotgun (WGS) entry which is preliminary data.</text>
</comment>
<dbReference type="PROSITE" id="PS00086">
    <property type="entry name" value="CYTOCHROME_P450"/>
    <property type="match status" value="1"/>
</dbReference>
<evidence type="ECO:0000256" key="11">
    <source>
        <dbReference type="ARBA" id="ARBA00023033"/>
    </source>
</evidence>
<dbReference type="GO" id="GO:0016705">
    <property type="term" value="F:oxidoreductase activity, acting on paired donors, with incorporation or reduction of molecular oxygen"/>
    <property type="evidence" value="ECO:0007669"/>
    <property type="project" value="InterPro"/>
</dbReference>
<keyword evidence="15" id="KW-0812">Transmembrane</keyword>
<dbReference type="InterPro" id="IPR036396">
    <property type="entry name" value="Cyt_P450_sf"/>
</dbReference>